<proteinExistence type="predicted"/>
<sequence length="113" mass="12403">MKQIFKQHACSKRAVYSDPGICSSNFSLSMIGSCPSRAMSSSHLRQAIIRTQIKSVSFIHEAQCFGTSGIARLRASSPFSNDSFNTPFKKLPGVFRSSRGPGYEVVVLKKLIT</sequence>
<name>A0A8I1EEL1_PSEPU</name>
<reference evidence="1" key="1">
    <citation type="submission" date="2020-12" db="EMBL/GenBank/DDBJ databases">
        <title>Enhanced detection system for hospital associated transmission using whole genome sequencing surveillance.</title>
        <authorList>
            <person name="Harrison L.H."/>
            <person name="Van Tyne D."/>
            <person name="Marsh J.W."/>
            <person name="Griffith M.P."/>
            <person name="Snyder D.J."/>
            <person name="Cooper V.S."/>
            <person name="Mustapha M."/>
        </authorList>
    </citation>
    <scope>NUCLEOTIDE SEQUENCE</scope>
    <source>
        <strain evidence="1">PSB00042</strain>
    </source>
</reference>
<accession>A0A8I1EEL1</accession>
<protein>
    <submittedName>
        <fullName evidence="1">Uncharacterized protein</fullName>
    </submittedName>
</protein>
<dbReference type="RefSeq" id="WP_129931825.1">
    <property type="nucleotide sequence ID" value="NZ_JAEHTE010000005.1"/>
</dbReference>
<evidence type="ECO:0000313" key="1">
    <source>
        <dbReference type="EMBL" id="MBI6883877.1"/>
    </source>
</evidence>
<comment type="caution">
    <text evidence="1">The sequence shown here is derived from an EMBL/GenBank/DDBJ whole genome shotgun (WGS) entry which is preliminary data.</text>
</comment>
<organism evidence="1 2">
    <name type="scientific">Pseudomonas putida</name>
    <name type="common">Arthrobacter siderocapsulatus</name>
    <dbReference type="NCBI Taxonomy" id="303"/>
    <lineage>
        <taxon>Bacteria</taxon>
        <taxon>Pseudomonadati</taxon>
        <taxon>Pseudomonadota</taxon>
        <taxon>Gammaproteobacteria</taxon>
        <taxon>Pseudomonadales</taxon>
        <taxon>Pseudomonadaceae</taxon>
        <taxon>Pseudomonas</taxon>
    </lineage>
</organism>
<dbReference type="Proteomes" id="UP000637061">
    <property type="component" value="Unassembled WGS sequence"/>
</dbReference>
<dbReference type="AlphaFoldDB" id="A0A8I1EEL1"/>
<gene>
    <name evidence="1" type="ORF">JEU22_08130</name>
</gene>
<dbReference type="PROSITE" id="PS51257">
    <property type="entry name" value="PROKAR_LIPOPROTEIN"/>
    <property type="match status" value="1"/>
</dbReference>
<evidence type="ECO:0000313" key="2">
    <source>
        <dbReference type="Proteomes" id="UP000637061"/>
    </source>
</evidence>
<dbReference type="EMBL" id="JAEHTE010000005">
    <property type="protein sequence ID" value="MBI6883877.1"/>
    <property type="molecule type" value="Genomic_DNA"/>
</dbReference>